<sequence>MATPAPLIEVSGPSRERGRQYGEQAAERIRRGIEHYAEQLGRDGLNWAGIAGLAARFEPEIARFDAGFPEEMRGIAEGAGVDFAAIMLLNARTEILKLAKQRKDTDPDGCTGLVAMPGATADGRLIHAQNWDWKQECAETAVVLKIHREDGPDILTFTEAGGLARSGFNAAGIAITANYLESDRDYRQTGVPLALIRRKVLETPILALAMHAVYTTPKSASNNMIVSQADGVAIDFECAPDESFQVHPDQGLLVHANHWVSPVALSKLRDTGILATPDSLYRDIRVRDLLAPQRGRITVDAVKAALFDDFQTPWSVCRPPRRGLTNNLSATVAQIIMVPATGVMEVAMLPALDRSFTTYTLAMDQVSGRAAA</sequence>
<feature type="region of interest" description="Disordered" evidence="1">
    <location>
        <begin position="1"/>
        <end position="20"/>
    </location>
</feature>
<dbReference type="InterPro" id="IPR005079">
    <property type="entry name" value="Peptidase_C45_hydrolase"/>
</dbReference>
<comment type="caution">
    <text evidence="3">The sequence shown here is derived from an EMBL/GenBank/DDBJ whole genome shotgun (WGS) entry which is preliminary data.</text>
</comment>
<organism evidence="3 4">
    <name type="scientific">Plastoroseomonas hellenica</name>
    <dbReference type="NCBI Taxonomy" id="2687306"/>
    <lineage>
        <taxon>Bacteria</taxon>
        <taxon>Pseudomonadati</taxon>
        <taxon>Pseudomonadota</taxon>
        <taxon>Alphaproteobacteria</taxon>
        <taxon>Acetobacterales</taxon>
        <taxon>Acetobacteraceae</taxon>
        <taxon>Plastoroseomonas</taxon>
    </lineage>
</organism>
<proteinExistence type="predicted"/>
<dbReference type="InterPro" id="IPR047801">
    <property type="entry name" value="Peptidase_C45"/>
</dbReference>
<dbReference type="RefSeq" id="WP_211850314.1">
    <property type="nucleotide sequence ID" value="NZ_JAAGBB010000001.1"/>
</dbReference>
<keyword evidence="3" id="KW-0012">Acyltransferase</keyword>
<feature type="domain" description="Peptidase C45 hydrolase" evidence="2">
    <location>
        <begin position="122"/>
        <end position="319"/>
    </location>
</feature>
<dbReference type="EMBL" id="JAAGBB010000001">
    <property type="protein sequence ID" value="MBR0662825.1"/>
    <property type="molecule type" value="Genomic_DNA"/>
</dbReference>
<dbReference type="InterPro" id="IPR047794">
    <property type="entry name" value="C45_proenzyme-like"/>
</dbReference>
<dbReference type="Gene3D" id="1.10.10.2120">
    <property type="match status" value="1"/>
</dbReference>
<dbReference type="Gene3D" id="3.60.60.10">
    <property type="entry name" value="Penicillin V Acylase, Chain A"/>
    <property type="match status" value="1"/>
</dbReference>
<reference evidence="4" key="1">
    <citation type="journal article" date="2021" name="Syst. Appl. Microbiol.">
        <title>Roseomonas hellenica sp. nov., isolated from roots of wild-growing Alkanna tinctoria.</title>
        <authorList>
            <person name="Rat A."/>
            <person name="Naranjo H.D."/>
            <person name="Lebbe L."/>
            <person name="Cnockaert M."/>
            <person name="Krigas N."/>
            <person name="Grigoriadou K."/>
            <person name="Maloupa E."/>
            <person name="Willems A."/>
        </authorList>
    </citation>
    <scope>NUCLEOTIDE SEQUENCE [LARGE SCALE GENOMIC DNA]</scope>
    <source>
        <strain evidence="4">LMG 31523</strain>
    </source>
</reference>
<evidence type="ECO:0000313" key="3">
    <source>
        <dbReference type="EMBL" id="MBR0662825.1"/>
    </source>
</evidence>
<accession>A0ABS5ERA0</accession>
<gene>
    <name evidence="3" type="ORF">GXW71_00515</name>
</gene>
<dbReference type="PANTHER" id="PTHR34180">
    <property type="entry name" value="PEPTIDASE C45"/>
    <property type="match status" value="1"/>
</dbReference>
<dbReference type="NCBIfam" id="NF040521">
    <property type="entry name" value="C45_proenzyme"/>
    <property type="match status" value="1"/>
</dbReference>
<dbReference type="GO" id="GO:0016746">
    <property type="term" value="F:acyltransferase activity"/>
    <property type="evidence" value="ECO:0007669"/>
    <property type="project" value="UniProtKB-KW"/>
</dbReference>
<dbReference type="Proteomes" id="UP001196870">
    <property type="component" value="Unassembled WGS sequence"/>
</dbReference>
<dbReference type="PANTHER" id="PTHR34180:SF1">
    <property type="entry name" value="BETA-ALANYL-DOPAMINE_CARCININE HYDROLASE"/>
    <property type="match status" value="1"/>
</dbReference>
<keyword evidence="3" id="KW-0808">Transferase</keyword>
<evidence type="ECO:0000256" key="1">
    <source>
        <dbReference type="SAM" id="MobiDB-lite"/>
    </source>
</evidence>
<evidence type="ECO:0000259" key="2">
    <source>
        <dbReference type="Pfam" id="PF03417"/>
    </source>
</evidence>
<name>A0ABS5ERA0_9PROT</name>
<dbReference type="Pfam" id="PF03417">
    <property type="entry name" value="AAT"/>
    <property type="match status" value="1"/>
</dbReference>
<evidence type="ECO:0000313" key="4">
    <source>
        <dbReference type="Proteomes" id="UP001196870"/>
    </source>
</evidence>
<keyword evidence="4" id="KW-1185">Reference proteome</keyword>
<protein>
    <submittedName>
        <fullName evidence="3">Acyl-CoA--6-aminopenicillanic acid acyltransferase</fullName>
    </submittedName>
</protein>